<dbReference type="KEGG" id="aft:BBF96_05605"/>
<accession>A0A3Q9HPY8</accession>
<evidence type="ECO:0000256" key="2">
    <source>
        <dbReference type="ARBA" id="ARBA00022448"/>
    </source>
</evidence>
<dbReference type="GO" id="GO:0055085">
    <property type="term" value="P:transmembrane transport"/>
    <property type="evidence" value="ECO:0007669"/>
    <property type="project" value="InterPro"/>
</dbReference>
<dbReference type="FunFam" id="1.20.1740.10:FF:000001">
    <property type="entry name" value="Amino acid permease"/>
    <property type="match status" value="1"/>
</dbReference>
<dbReference type="InterPro" id="IPR004840">
    <property type="entry name" value="Amino_acid_permease_CS"/>
</dbReference>
<evidence type="ECO:0000256" key="7">
    <source>
        <dbReference type="SAM" id="Phobius"/>
    </source>
</evidence>
<dbReference type="GO" id="GO:0016020">
    <property type="term" value="C:membrane"/>
    <property type="evidence" value="ECO:0007669"/>
    <property type="project" value="UniProtKB-SubCell"/>
</dbReference>
<reference evidence="9 10" key="1">
    <citation type="submission" date="2016-07" db="EMBL/GenBank/DDBJ databases">
        <title>Genome and transcriptome analysis of iron-reducing fermentative bacteria Anoxybacter fermentans.</title>
        <authorList>
            <person name="Zeng X."/>
            <person name="Shao Z."/>
        </authorList>
    </citation>
    <scope>NUCLEOTIDE SEQUENCE [LARGE SCALE GENOMIC DNA]</scope>
    <source>
        <strain evidence="9 10">DY22613</strain>
    </source>
</reference>
<evidence type="ECO:0000256" key="3">
    <source>
        <dbReference type="ARBA" id="ARBA00022692"/>
    </source>
</evidence>
<keyword evidence="6 7" id="KW-0472">Membrane</keyword>
<dbReference type="PANTHER" id="PTHR43495">
    <property type="entry name" value="GABA PERMEASE"/>
    <property type="match status" value="1"/>
</dbReference>
<protein>
    <recommendedName>
        <fullName evidence="8">Amino acid permease/ SLC12A domain-containing protein</fullName>
    </recommendedName>
</protein>
<evidence type="ECO:0000313" key="10">
    <source>
        <dbReference type="Proteomes" id="UP000267250"/>
    </source>
</evidence>
<evidence type="ECO:0000313" key="9">
    <source>
        <dbReference type="EMBL" id="AZR72911.1"/>
    </source>
</evidence>
<feature type="transmembrane region" description="Helical" evidence="7">
    <location>
        <begin position="356"/>
        <end position="381"/>
    </location>
</feature>
<feature type="transmembrane region" description="Helical" evidence="7">
    <location>
        <begin position="87"/>
        <end position="111"/>
    </location>
</feature>
<keyword evidence="4" id="KW-0029">Amino-acid transport</keyword>
<dbReference type="PIRSF" id="PIRSF006060">
    <property type="entry name" value="AA_transporter"/>
    <property type="match status" value="1"/>
</dbReference>
<evidence type="ECO:0000256" key="6">
    <source>
        <dbReference type="ARBA" id="ARBA00023136"/>
    </source>
</evidence>
<feature type="transmembrane region" description="Helical" evidence="7">
    <location>
        <begin position="152"/>
        <end position="176"/>
    </location>
</feature>
<feature type="transmembrane region" description="Helical" evidence="7">
    <location>
        <begin position="196"/>
        <end position="221"/>
    </location>
</feature>
<keyword evidence="3 7" id="KW-0812">Transmembrane</keyword>
<dbReference type="GO" id="GO:0006865">
    <property type="term" value="P:amino acid transport"/>
    <property type="evidence" value="ECO:0007669"/>
    <property type="project" value="UniProtKB-KW"/>
</dbReference>
<evidence type="ECO:0000256" key="4">
    <source>
        <dbReference type="ARBA" id="ARBA00022970"/>
    </source>
</evidence>
<feature type="transmembrane region" description="Helical" evidence="7">
    <location>
        <begin position="332"/>
        <end position="350"/>
    </location>
</feature>
<feature type="transmembrane region" description="Helical" evidence="7">
    <location>
        <begin position="46"/>
        <end position="66"/>
    </location>
</feature>
<evidence type="ECO:0000259" key="8">
    <source>
        <dbReference type="Pfam" id="PF00324"/>
    </source>
</evidence>
<dbReference type="Gene3D" id="1.20.1740.10">
    <property type="entry name" value="Amino acid/polyamine transporter I"/>
    <property type="match status" value="1"/>
</dbReference>
<comment type="subcellular location">
    <subcellularLocation>
        <location evidence="1">Membrane</location>
        <topology evidence="1">Multi-pass membrane protein</topology>
    </subcellularLocation>
</comment>
<keyword evidence="10" id="KW-1185">Reference proteome</keyword>
<dbReference type="AlphaFoldDB" id="A0A3Q9HPY8"/>
<dbReference type="PANTHER" id="PTHR43495:SF5">
    <property type="entry name" value="GAMMA-AMINOBUTYRIC ACID PERMEASE"/>
    <property type="match status" value="1"/>
</dbReference>
<feature type="transmembrane region" description="Helical" evidence="7">
    <location>
        <begin position="402"/>
        <end position="420"/>
    </location>
</feature>
<feature type="transmembrane region" description="Helical" evidence="7">
    <location>
        <begin position="233"/>
        <end position="255"/>
    </location>
</feature>
<evidence type="ECO:0000256" key="5">
    <source>
        <dbReference type="ARBA" id="ARBA00022989"/>
    </source>
</evidence>
<dbReference type="InterPro" id="IPR004841">
    <property type="entry name" value="AA-permease/SLC12A_dom"/>
</dbReference>
<gene>
    <name evidence="9" type="ORF">BBF96_05605</name>
</gene>
<dbReference type="EMBL" id="CP016379">
    <property type="protein sequence ID" value="AZR72911.1"/>
    <property type="molecule type" value="Genomic_DNA"/>
</dbReference>
<name>A0A3Q9HPY8_9FIRM</name>
<feature type="transmembrane region" description="Helical" evidence="7">
    <location>
        <begin position="426"/>
        <end position="444"/>
    </location>
</feature>
<dbReference type="Pfam" id="PF00324">
    <property type="entry name" value="AA_permease"/>
    <property type="match status" value="1"/>
</dbReference>
<sequence>MASKNEELGRGLTSRHLTMISIGGVIGVGVFLGSGATVKLAGPSVILAYALGGAIMMLVMLALAEMSVANPVPGSFRVYAAEALHPYAGYIVGWTYWLSWVVVMAAEIVAASTYMSYWFPRQYGWIFGIIFSIAMTWVNLRNVKSFGEFEFWFSFIKVAAIILFILVGASFIFGIIGKPIGTTNYVKYGGFFPRGISGLILSMVMVMVGYGGTEVIGVAAGETENPKKDVPKAIYGIVARTLILYVGSIAILVGVIPWKNVGLSGSPFVLVFDRIGIPGAATIMNFVVITAALSSMNSGLYTSSRMLYSLAKSGFTPPILGKVNEKTKVPTYAVLASTFFLYVGVLVYYISPESAFLYITGISAFGFMFIWMLISITHIFYRPILEERAKGELEYKMPGYPYTSWLAAILLVGVLITLWFIPEQRIGIYSGIGWLVLITGYYFLSGHAHATFKFKDELRHVEYASFLGGYPIKNQNKKQK</sequence>
<keyword evidence="2" id="KW-0813">Transport</keyword>
<organism evidence="9 10">
    <name type="scientific">Anoxybacter fermentans</name>
    <dbReference type="NCBI Taxonomy" id="1323375"/>
    <lineage>
        <taxon>Bacteria</taxon>
        <taxon>Bacillati</taxon>
        <taxon>Bacillota</taxon>
        <taxon>Clostridia</taxon>
        <taxon>Halanaerobiales</taxon>
        <taxon>Anoxybacter</taxon>
    </lineage>
</organism>
<keyword evidence="5 7" id="KW-1133">Transmembrane helix</keyword>
<feature type="transmembrane region" description="Helical" evidence="7">
    <location>
        <begin position="275"/>
        <end position="296"/>
    </location>
</feature>
<feature type="domain" description="Amino acid permease/ SLC12A" evidence="8">
    <location>
        <begin position="16"/>
        <end position="425"/>
    </location>
</feature>
<proteinExistence type="predicted"/>
<dbReference type="Proteomes" id="UP000267250">
    <property type="component" value="Chromosome"/>
</dbReference>
<dbReference type="PROSITE" id="PS00218">
    <property type="entry name" value="AMINO_ACID_PERMEASE_1"/>
    <property type="match status" value="1"/>
</dbReference>
<dbReference type="RefSeq" id="WP_164730915.1">
    <property type="nucleotide sequence ID" value="NZ_CP016379.1"/>
</dbReference>
<feature type="transmembrane region" description="Helical" evidence="7">
    <location>
        <begin position="12"/>
        <end position="34"/>
    </location>
</feature>
<evidence type="ECO:0000256" key="1">
    <source>
        <dbReference type="ARBA" id="ARBA00004141"/>
    </source>
</evidence>
<feature type="transmembrane region" description="Helical" evidence="7">
    <location>
        <begin position="123"/>
        <end position="140"/>
    </location>
</feature>